<dbReference type="GeneID" id="70239618"/>
<proteinExistence type="predicted"/>
<comment type="caution">
    <text evidence="2">The sequence shown here is derived from an EMBL/GenBank/DDBJ whole genome shotgun (WGS) entry which is preliminary data.</text>
</comment>
<accession>A0AAD4PXS6</accession>
<reference evidence="2" key="1">
    <citation type="submission" date="2021-12" db="EMBL/GenBank/DDBJ databases">
        <title>Convergent genome expansion in fungi linked to evolution of root-endophyte symbiosis.</title>
        <authorList>
            <consortium name="DOE Joint Genome Institute"/>
            <person name="Ke Y.-H."/>
            <person name="Bonito G."/>
            <person name="Liao H.-L."/>
            <person name="Looney B."/>
            <person name="Rojas-Flechas A."/>
            <person name="Nash J."/>
            <person name="Hameed K."/>
            <person name="Schadt C."/>
            <person name="Martin F."/>
            <person name="Crous P.W."/>
            <person name="Miettinen O."/>
            <person name="Magnuson J.K."/>
            <person name="Labbe J."/>
            <person name="Jacobson D."/>
            <person name="Doktycz M.J."/>
            <person name="Veneault-Fourrey C."/>
            <person name="Kuo A."/>
            <person name="Mondo S."/>
            <person name="Calhoun S."/>
            <person name="Riley R."/>
            <person name="Ohm R."/>
            <person name="LaButti K."/>
            <person name="Andreopoulos B."/>
            <person name="Pangilinan J."/>
            <person name="Nolan M."/>
            <person name="Tritt A."/>
            <person name="Clum A."/>
            <person name="Lipzen A."/>
            <person name="Daum C."/>
            <person name="Barry K."/>
            <person name="Grigoriev I.V."/>
            <person name="Vilgalys R."/>
        </authorList>
    </citation>
    <scope>NUCLEOTIDE SEQUENCE</scope>
    <source>
        <strain evidence="2">PMI_201</strain>
    </source>
</reference>
<dbReference type="EMBL" id="JAJTJA010000004">
    <property type="protein sequence ID" value="KAH8700355.1"/>
    <property type="molecule type" value="Genomic_DNA"/>
</dbReference>
<evidence type="ECO:0000313" key="2">
    <source>
        <dbReference type="EMBL" id="KAH8700355.1"/>
    </source>
</evidence>
<organism evidence="2 3">
    <name type="scientific">Talaromyces proteolyticus</name>
    <dbReference type="NCBI Taxonomy" id="1131652"/>
    <lineage>
        <taxon>Eukaryota</taxon>
        <taxon>Fungi</taxon>
        <taxon>Dikarya</taxon>
        <taxon>Ascomycota</taxon>
        <taxon>Pezizomycotina</taxon>
        <taxon>Eurotiomycetes</taxon>
        <taxon>Eurotiomycetidae</taxon>
        <taxon>Eurotiales</taxon>
        <taxon>Trichocomaceae</taxon>
        <taxon>Talaromyces</taxon>
        <taxon>Talaromyces sect. Bacilispori</taxon>
    </lineage>
</organism>
<gene>
    <name evidence="2" type="ORF">BGW36DRAFT_127855</name>
</gene>
<feature type="compositionally biased region" description="Polar residues" evidence="1">
    <location>
        <begin position="106"/>
        <end position="115"/>
    </location>
</feature>
<evidence type="ECO:0000313" key="3">
    <source>
        <dbReference type="Proteomes" id="UP001201262"/>
    </source>
</evidence>
<dbReference type="AlphaFoldDB" id="A0AAD4PXS6"/>
<sequence length="149" mass="16927">MKEEFCSFPFQAHLQYKQEEKRRGSKSSTRMLGVFICRYSDTNTRLKNATSGGVSLRLEKDAVVTPGGKRYQLVVRLTEEPFAAPGDPTASRWKTINAGMRWQLQTQPANRQSRQVPGKKRRKRSICNRPVKASGAEQRGVVSLVTQHY</sequence>
<keyword evidence="3" id="KW-1185">Reference proteome</keyword>
<protein>
    <submittedName>
        <fullName evidence="2">Uncharacterized protein</fullName>
    </submittedName>
</protein>
<name>A0AAD4PXS6_9EURO</name>
<evidence type="ECO:0000256" key="1">
    <source>
        <dbReference type="SAM" id="MobiDB-lite"/>
    </source>
</evidence>
<feature type="compositionally biased region" description="Basic residues" evidence="1">
    <location>
        <begin position="117"/>
        <end position="126"/>
    </location>
</feature>
<dbReference type="RefSeq" id="XP_046074061.1">
    <property type="nucleotide sequence ID" value="XM_046209331.1"/>
</dbReference>
<feature type="region of interest" description="Disordered" evidence="1">
    <location>
        <begin position="106"/>
        <end position="126"/>
    </location>
</feature>
<dbReference type="Proteomes" id="UP001201262">
    <property type="component" value="Unassembled WGS sequence"/>
</dbReference>